<sequence length="104" mass="11312">MSDIALLYATFPSQAEAARIADTVLSERLAACVNILAPCTSIYRWQGAIERSEEVPALFKTSLQLGGRLRTRIQALHPYELPVVETWPVAAGAAVSRWVAVETG</sequence>
<dbReference type="PANTHER" id="PTHR23419">
    <property type="entry name" value="DIVALENT CATION TOLERANCE CUTA-RELATED"/>
    <property type="match status" value="1"/>
</dbReference>
<dbReference type="EMBL" id="SRXT01000003">
    <property type="protein sequence ID" value="TGX53978.1"/>
    <property type="molecule type" value="Genomic_DNA"/>
</dbReference>
<dbReference type="AlphaFoldDB" id="A0A4S1XDH0"/>
<evidence type="ECO:0000313" key="2">
    <source>
        <dbReference type="EMBL" id="TGX53978.1"/>
    </source>
</evidence>
<organism evidence="2 3">
    <name type="scientific">Sphingomonas gei</name>
    <dbReference type="NCBI Taxonomy" id="1395960"/>
    <lineage>
        <taxon>Bacteria</taxon>
        <taxon>Pseudomonadati</taxon>
        <taxon>Pseudomonadota</taxon>
        <taxon>Alphaproteobacteria</taxon>
        <taxon>Sphingomonadales</taxon>
        <taxon>Sphingomonadaceae</taxon>
        <taxon>Sphingomonas</taxon>
    </lineage>
</organism>
<dbReference type="PANTHER" id="PTHR23419:SF8">
    <property type="entry name" value="FI09726P"/>
    <property type="match status" value="1"/>
</dbReference>
<dbReference type="InterPro" id="IPR011322">
    <property type="entry name" value="N-reg_PII-like_a/b"/>
</dbReference>
<dbReference type="Proteomes" id="UP000306147">
    <property type="component" value="Unassembled WGS sequence"/>
</dbReference>
<accession>A0A4S1XDH0</accession>
<dbReference type="InterPro" id="IPR004323">
    <property type="entry name" value="Ion_tolerance_CutA"/>
</dbReference>
<name>A0A4S1XDH0_9SPHN</name>
<dbReference type="GO" id="GO:0005507">
    <property type="term" value="F:copper ion binding"/>
    <property type="evidence" value="ECO:0007669"/>
    <property type="project" value="TreeGrafter"/>
</dbReference>
<evidence type="ECO:0000313" key="3">
    <source>
        <dbReference type="Proteomes" id="UP000306147"/>
    </source>
</evidence>
<protein>
    <submittedName>
        <fullName evidence="2">Divalent-cation tolerance protein CutA</fullName>
    </submittedName>
</protein>
<dbReference type="Pfam" id="PF03091">
    <property type="entry name" value="CutA1"/>
    <property type="match status" value="1"/>
</dbReference>
<comment type="similarity">
    <text evidence="1">Belongs to the CutA family.</text>
</comment>
<dbReference type="GO" id="GO:0010038">
    <property type="term" value="P:response to metal ion"/>
    <property type="evidence" value="ECO:0007669"/>
    <property type="project" value="InterPro"/>
</dbReference>
<comment type="caution">
    <text evidence="2">The sequence shown here is derived from an EMBL/GenBank/DDBJ whole genome shotgun (WGS) entry which is preliminary data.</text>
</comment>
<dbReference type="SUPFAM" id="SSF54913">
    <property type="entry name" value="GlnB-like"/>
    <property type="match status" value="1"/>
</dbReference>
<proteinExistence type="inferred from homology"/>
<dbReference type="RefSeq" id="WP_135963216.1">
    <property type="nucleotide sequence ID" value="NZ_SRXT01000003.1"/>
</dbReference>
<keyword evidence="3" id="KW-1185">Reference proteome</keyword>
<dbReference type="Gene3D" id="3.30.70.120">
    <property type="match status" value="1"/>
</dbReference>
<evidence type="ECO:0000256" key="1">
    <source>
        <dbReference type="ARBA" id="ARBA00010169"/>
    </source>
</evidence>
<reference evidence="2 3" key="1">
    <citation type="submission" date="2019-04" db="EMBL/GenBank/DDBJ databases">
        <title>Sphingomonas psychrotolerans sp. nov., isolated from soil in the Tianshan Mountains, Xinjiang, China.</title>
        <authorList>
            <person name="Luo Y."/>
            <person name="Sheng H."/>
        </authorList>
    </citation>
    <scope>NUCLEOTIDE SEQUENCE [LARGE SCALE GENOMIC DNA]</scope>
    <source>
        <strain evidence="2 3">ZFGT-11</strain>
    </source>
</reference>
<dbReference type="InterPro" id="IPR015867">
    <property type="entry name" value="N-reg_PII/ATP_PRibTrfase_C"/>
</dbReference>
<dbReference type="OrthoDB" id="37622at2"/>
<gene>
    <name evidence="2" type="ORF">E5A73_07545</name>
</gene>